<evidence type="ECO:0000256" key="1">
    <source>
        <dbReference type="SAM" id="MobiDB-lite"/>
    </source>
</evidence>
<feature type="non-terminal residue" evidence="2">
    <location>
        <position position="277"/>
    </location>
</feature>
<organism evidence="2 3">
    <name type="scientific">Cryomyces antarcticus</name>
    <dbReference type="NCBI Taxonomy" id="329879"/>
    <lineage>
        <taxon>Eukaryota</taxon>
        <taxon>Fungi</taxon>
        <taxon>Dikarya</taxon>
        <taxon>Ascomycota</taxon>
        <taxon>Pezizomycotina</taxon>
        <taxon>Dothideomycetes</taxon>
        <taxon>Dothideomycetes incertae sedis</taxon>
        <taxon>Cryomyces</taxon>
    </lineage>
</organism>
<accession>A0ABR0LWJ2</accession>
<protein>
    <submittedName>
        <fullName evidence="2">Uncharacterized protein</fullName>
    </submittedName>
</protein>
<name>A0ABR0LWJ2_9PEZI</name>
<dbReference type="Proteomes" id="UP001357485">
    <property type="component" value="Unassembled WGS sequence"/>
</dbReference>
<sequence length="277" mass="30320">MALTSLLDSTDHGWGFASMLPPEDPHMSIFGVPSDQSSHTHRISTDVTNNIRELREGAVPEPSAEGFCGEEQEKREHSTSDMVALDPTTSASTSVEPGCEAQYEDADGDPPSDFGPKYELRHSARPSKPAFATWVDEDDSGNYDPSAENRSLLPVKRKRVALVDLGASSPGEEEPTEDSEPKRPKVYSWLTARQAGVSLVVSLKLNSEEGKALLRKYPDNWPDAPWNVLDDDRCLSNNSLNHHGGSSTLGALLDYEPYRLRSKFGALVVDQTSDIPP</sequence>
<evidence type="ECO:0000313" key="2">
    <source>
        <dbReference type="EMBL" id="KAK5250927.1"/>
    </source>
</evidence>
<evidence type="ECO:0000313" key="3">
    <source>
        <dbReference type="Proteomes" id="UP001357485"/>
    </source>
</evidence>
<proteinExistence type="predicted"/>
<keyword evidence="3" id="KW-1185">Reference proteome</keyword>
<dbReference type="EMBL" id="JAVRRA010009204">
    <property type="protein sequence ID" value="KAK5250927.1"/>
    <property type="molecule type" value="Genomic_DNA"/>
</dbReference>
<feature type="region of interest" description="Disordered" evidence="1">
    <location>
        <begin position="57"/>
        <end position="126"/>
    </location>
</feature>
<gene>
    <name evidence="2" type="ORF">LTR16_005835</name>
</gene>
<reference evidence="2 3" key="1">
    <citation type="submission" date="2023-08" db="EMBL/GenBank/DDBJ databases">
        <title>Black Yeasts Isolated from many extreme environments.</title>
        <authorList>
            <person name="Coleine C."/>
            <person name="Stajich J.E."/>
            <person name="Selbmann L."/>
        </authorList>
    </citation>
    <scope>NUCLEOTIDE SEQUENCE [LARGE SCALE GENOMIC DNA]</scope>
    <source>
        <strain evidence="2 3">CCFEE 536</strain>
    </source>
</reference>
<feature type="region of interest" description="Disordered" evidence="1">
    <location>
        <begin position="164"/>
        <end position="184"/>
    </location>
</feature>
<comment type="caution">
    <text evidence="2">The sequence shown here is derived from an EMBL/GenBank/DDBJ whole genome shotgun (WGS) entry which is preliminary data.</text>
</comment>